<evidence type="ECO:0000256" key="5">
    <source>
        <dbReference type="ARBA" id="ARBA00022692"/>
    </source>
</evidence>
<evidence type="ECO:0000256" key="13">
    <source>
        <dbReference type="ARBA" id="ARBA00042775"/>
    </source>
</evidence>
<dbReference type="Pfam" id="PF13624">
    <property type="entry name" value="SurA_N_3"/>
    <property type="match status" value="1"/>
</dbReference>
<dbReference type="EMBL" id="NVUS01000003">
    <property type="protein sequence ID" value="PCJ02963.1"/>
    <property type="molecule type" value="Genomic_DNA"/>
</dbReference>
<dbReference type="GO" id="GO:0005886">
    <property type="term" value="C:plasma membrane"/>
    <property type="evidence" value="ECO:0007669"/>
    <property type="project" value="UniProtKB-SubCell"/>
</dbReference>
<evidence type="ECO:0000256" key="11">
    <source>
        <dbReference type="ARBA" id="ARBA00038408"/>
    </source>
</evidence>
<feature type="domain" description="PpiC" evidence="16">
    <location>
        <begin position="265"/>
        <end position="352"/>
    </location>
</feature>
<evidence type="ECO:0000256" key="12">
    <source>
        <dbReference type="ARBA" id="ARBA00040743"/>
    </source>
</evidence>
<dbReference type="SUPFAM" id="SSF109998">
    <property type="entry name" value="Triger factor/SurA peptide-binding domain-like"/>
    <property type="match status" value="1"/>
</dbReference>
<evidence type="ECO:0000256" key="8">
    <source>
        <dbReference type="ARBA" id="ARBA00023186"/>
    </source>
</evidence>
<protein>
    <recommendedName>
        <fullName evidence="2">Parvulin-like PPIase</fullName>
    </recommendedName>
    <alternativeName>
        <fullName evidence="9">Peptidyl-prolyl cis-trans isomerase plp</fullName>
    </alternativeName>
    <alternativeName>
        <fullName evidence="12">Periplasmic chaperone PpiD</fullName>
    </alternativeName>
    <alternativeName>
        <fullName evidence="13">Periplasmic folding chaperone</fullName>
    </alternativeName>
    <alternativeName>
        <fullName evidence="10">Rotamase plp</fullName>
    </alternativeName>
</protein>
<dbReference type="Gene3D" id="1.10.4030.10">
    <property type="entry name" value="Porin chaperone SurA, peptide-binding domain"/>
    <property type="match status" value="1"/>
</dbReference>
<evidence type="ECO:0000256" key="1">
    <source>
        <dbReference type="ARBA" id="ARBA00004382"/>
    </source>
</evidence>
<evidence type="ECO:0000256" key="2">
    <source>
        <dbReference type="ARBA" id="ARBA00018370"/>
    </source>
</evidence>
<keyword evidence="4" id="KW-0997">Cell inner membrane</keyword>
<evidence type="ECO:0000256" key="9">
    <source>
        <dbReference type="ARBA" id="ARBA00030642"/>
    </source>
</evidence>
<dbReference type="PROSITE" id="PS50198">
    <property type="entry name" value="PPIC_PPIASE_2"/>
    <property type="match status" value="1"/>
</dbReference>
<evidence type="ECO:0000256" key="6">
    <source>
        <dbReference type="ARBA" id="ARBA00022989"/>
    </source>
</evidence>
<keyword evidence="14" id="KW-0413">Isomerase</keyword>
<dbReference type="SUPFAM" id="SSF54534">
    <property type="entry name" value="FKBP-like"/>
    <property type="match status" value="1"/>
</dbReference>
<evidence type="ECO:0000256" key="15">
    <source>
        <dbReference type="SAM" id="Phobius"/>
    </source>
</evidence>
<evidence type="ECO:0000256" key="10">
    <source>
        <dbReference type="ARBA" id="ARBA00031484"/>
    </source>
</evidence>
<proteinExistence type="inferred from homology"/>
<dbReference type="InterPro" id="IPR000297">
    <property type="entry name" value="PPIase_PpiC"/>
</dbReference>
<accession>A0A2A4Z7H5</accession>
<dbReference type="Pfam" id="PF13145">
    <property type="entry name" value="Rotamase_2"/>
    <property type="match status" value="1"/>
</dbReference>
<evidence type="ECO:0000256" key="3">
    <source>
        <dbReference type="ARBA" id="ARBA00022475"/>
    </source>
</evidence>
<dbReference type="InterPro" id="IPR027304">
    <property type="entry name" value="Trigger_fact/SurA_dom_sf"/>
</dbReference>
<name>A0A2A4Z7H5_9PROT</name>
<dbReference type="GO" id="GO:0003755">
    <property type="term" value="F:peptidyl-prolyl cis-trans isomerase activity"/>
    <property type="evidence" value="ECO:0007669"/>
    <property type="project" value="UniProtKB-KW"/>
</dbReference>
<reference key="1">
    <citation type="submission" date="2017-08" db="EMBL/GenBank/DDBJ databases">
        <title>A dynamic microbial community with high functional redundancy inhabits the cold, oxic subseafloor aquifer.</title>
        <authorList>
            <person name="Tully B.J."/>
            <person name="Wheat C.G."/>
            <person name="Glazer B.T."/>
            <person name="Huber J.A."/>
        </authorList>
    </citation>
    <scope>NUCLEOTIDE SEQUENCE [LARGE SCALE GENOMIC DNA]</scope>
</reference>
<organism evidence="17">
    <name type="scientific">OCS116 cluster bacterium</name>
    <dbReference type="NCBI Taxonomy" id="2030921"/>
    <lineage>
        <taxon>Bacteria</taxon>
        <taxon>Pseudomonadati</taxon>
        <taxon>Pseudomonadota</taxon>
        <taxon>Alphaproteobacteria</taxon>
        <taxon>OCS116 cluster</taxon>
    </lineage>
</organism>
<keyword evidence="5 15" id="KW-0812">Transmembrane</keyword>
<keyword evidence="6 15" id="KW-1133">Transmembrane helix</keyword>
<evidence type="ECO:0000256" key="14">
    <source>
        <dbReference type="PROSITE-ProRule" id="PRU00278"/>
    </source>
</evidence>
<comment type="subcellular location">
    <subcellularLocation>
        <location evidence="1">Cell inner membrane</location>
        <topology evidence="1">Single-pass type II membrane protein</topology>
        <orientation evidence="1">Periplasmic side</orientation>
    </subcellularLocation>
</comment>
<dbReference type="PANTHER" id="PTHR47529:SF1">
    <property type="entry name" value="PERIPLASMIC CHAPERONE PPID"/>
    <property type="match status" value="1"/>
</dbReference>
<dbReference type="PANTHER" id="PTHR47529">
    <property type="entry name" value="PEPTIDYL-PROLYL CIS-TRANS ISOMERASE D"/>
    <property type="match status" value="1"/>
</dbReference>
<comment type="similarity">
    <text evidence="11">Belongs to the PpiD chaperone family.</text>
</comment>
<sequence length="630" mass="68767">MLTAMRKGSDNWAVKIFLGIVVLGFIATGGLLSYSSVQSSNYVATVGDANVTGDGFFADYSQEANNYSRRLGQALQPQFLKLIEQTVIERMVNRATLENTGKVLNLAVDDKTASKTITEDPNFMASNGQFDKAIFDGLLRQNNMSEKDYVTLIKEQKILDQLTDGLVNIKFSPDVYASIINEYNDQERIAEFFHITPSHVDIGDTPTGDDLQTYYETVIAQFDAPEYRQVETLLLNPELLAKDMIVDDEEVKAQYELSKNSYNTPETRAISQLLYDNIDDAKAAYDKIQGGTTFAELAEENGVTAAGSLLGTFSKANLPNQKMAEIAFALEVDQISEPLDLGLGIALLQVSNISPAVTKTFADVKDGIEKTEAMRLAIDKIYELRDDVEDEIAGGATFKEIADKFNIEFAAVEAIDTSSLDVDAEPVTLPAAAQLLRGIFSSDEALDNEPLDTVNGGLVWYVVSKITPRHNKDLSEVTDEVNALWQGQEIEKALLAKAEELATKGGDIGVLSEGIADAISVASAVKRSTQSVQLSSEAIAALFAVKQDAYAFVPARLNGENTYILMQLKEIINPDVADMDEENNQILQSIAPNLASTLLESYIENNKGVYGISINQDLIDRITGSATTSQ</sequence>
<keyword evidence="8" id="KW-0143">Chaperone</keyword>
<keyword evidence="7 15" id="KW-0472">Membrane</keyword>
<evidence type="ECO:0000256" key="4">
    <source>
        <dbReference type="ARBA" id="ARBA00022519"/>
    </source>
</evidence>
<evidence type="ECO:0000256" key="7">
    <source>
        <dbReference type="ARBA" id="ARBA00023136"/>
    </source>
</evidence>
<evidence type="ECO:0000313" key="17">
    <source>
        <dbReference type="EMBL" id="PCJ02963.1"/>
    </source>
</evidence>
<keyword evidence="14" id="KW-0697">Rotamase</keyword>
<keyword evidence="3" id="KW-1003">Cell membrane</keyword>
<dbReference type="InterPro" id="IPR052029">
    <property type="entry name" value="PpiD_chaperone"/>
</dbReference>
<evidence type="ECO:0000259" key="16">
    <source>
        <dbReference type="PROSITE" id="PS50198"/>
    </source>
</evidence>
<dbReference type="AlphaFoldDB" id="A0A2A4Z7H5"/>
<dbReference type="InterPro" id="IPR046357">
    <property type="entry name" value="PPIase_dom_sf"/>
</dbReference>
<dbReference type="Gene3D" id="3.10.50.40">
    <property type="match status" value="1"/>
</dbReference>
<comment type="caution">
    <text evidence="17">The sequence shown here is derived from an EMBL/GenBank/DDBJ whole genome shotgun (WGS) entry which is preliminary data.</text>
</comment>
<feature type="transmembrane region" description="Helical" evidence="15">
    <location>
        <begin position="12"/>
        <end position="34"/>
    </location>
</feature>
<gene>
    <name evidence="17" type="ORF">COB13_03200</name>
</gene>
<reference evidence="17" key="2">
    <citation type="journal article" date="2018" name="ISME J.">
        <title>A dynamic microbial community with high functional redundancy inhabits the cold, oxic subseafloor aquifer.</title>
        <authorList>
            <person name="Tully B.J."/>
            <person name="Wheat C.G."/>
            <person name="Glazer B.T."/>
            <person name="Huber J.A."/>
        </authorList>
    </citation>
    <scope>NUCLEOTIDE SEQUENCE</scope>
    <source>
        <strain evidence="17">NORP83</strain>
    </source>
</reference>